<dbReference type="HOGENOM" id="CLU_064277_2_0_10"/>
<accession>F0SBU1</accession>
<dbReference type="Proteomes" id="UP000000310">
    <property type="component" value="Chromosome"/>
</dbReference>
<dbReference type="OrthoDB" id="665435at2"/>
<evidence type="ECO:0000313" key="2">
    <source>
        <dbReference type="Proteomes" id="UP000000310"/>
    </source>
</evidence>
<dbReference type="RefSeq" id="WP_013634266.1">
    <property type="nucleotide sequence ID" value="NC_015177.1"/>
</dbReference>
<dbReference type="Pfam" id="PF19781">
    <property type="entry name" value="DUF6266"/>
    <property type="match status" value="1"/>
</dbReference>
<gene>
    <name evidence="1" type="ordered locus">Pedsa_3247</name>
</gene>
<proteinExistence type="predicted"/>
<reference evidence="2" key="2">
    <citation type="submission" date="2011-02" db="EMBL/GenBank/DDBJ databases">
        <title>The complete genome of Pedobacter saltans DSM 12145.</title>
        <authorList>
            <consortium name="US DOE Joint Genome Institute (JGI-PGF)"/>
            <person name="Lucas S."/>
            <person name="Copeland A."/>
            <person name="Lapidus A."/>
            <person name="Bruce D."/>
            <person name="Goodwin L."/>
            <person name="Pitluck S."/>
            <person name="Kyrpides N."/>
            <person name="Mavromatis K."/>
            <person name="Pagani I."/>
            <person name="Ivanova N."/>
            <person name="Ovchinnikova G."/>
            <person name="Lu M."/>
            <person name="Detter J.C."/>
            <person name="Han C."/>
            <person name="Land M."/>
            <person name="Hauser L."/>
            <person name="Markowitz V."/>
            <person name="Cheng J.-F."/>
            <person name="Hugenholtz P."/>
            <person name="Woyke T."/>
            <person name="Wu D."/>
            <person name="Tindall B."/>
            <person name="Pomrenke H.G."/>
            <person name="Brambilla E."/>
            <person name="Klenk H.-P."/>
            <person name="Eisen J.A."/>
        </authorList>
    </citation>
    <scope>NUCLEOTIDE SEQUENCE [LARGE SCALE GENOMIC DNA]</scope>
    <source>
        <strain evidence="2">ATCC 51119 / DSM 12145 / JCM 21818 / LMG 10337 / NBRC 100064 / NCIMB 13643</strain>
    </source>
</reference>
<name>F0SBU1_PSESL</name>
<sequence length="206" mass="22746">MAKVKPGSLFDGLSGRLGDFVFATGVNGTIVKAAPKARSASKPTASQKAVWARFSMANRFLSRAGRIVRLAMGSEQHITPVLTVKNLMNEVIEGQYPDYFIDYPRLKVSAGTLTAPKEASIKQIEGRTFAVRWNNRKRLKPAEAIVAMYSPLQECWEIESSPLDSKCMLIEIPGYINDVLECFLFLRYSDGTRVSDSVYLGSVVCA</sequence>
<dbReference type="InterPro" id="IPR046233">
    <property type="entry name" value="DUF6266"/>
</dbReference>
<dbReference type="AlphaFoldDB" id="F0SBU1"/>
<keyword evidence="2" id="KW-1185">Reference proteome</keyword>
<reference evidence="1 2" key="1">
    <citation type="journal article" date="2011" name="Stand. Genomic Sci.">
        <title>Complete genome sequence of the gliding, heparinolytic Pedobacter saltans type strain (113).</title>
        <authorList>
            <person name="Liolios K."/>
            <person name="Sikorski J."/>
            <person name="Lu M."/>
            <person name="Nolan M."/>
            <person name="Lapidus A."/>
            <person name="Lucas S."/>
            <person name="Hammon N."/>
            <person name="Deshpande S."/>
            <person name="Cheng J.F."/>
            <person name="Tapia R."/>
            <person name="Han C."/>
            <person name="Goodwin L."/>
            <person name="Pitluck S."/>
            <person name="Huntemann M."/>
            <person name="Ivanova N."/>
            <person name="Pagani I."/>
            <person name="Mavromatis K."/>
            <person name="Ovchinikova G."/>
            <person name="Pati A."/>
            <person name="Chen A."/>
            <person name="Palaniappan K."/>
            <person name="Land M."/>
            <person name="Hauser L."/>
            <person name="Brambilla E.M."/>
            <person name="Kotsyurbenko O."/>
            <person name="Rohde M."/>
            <person name="Tindall B.J."/>
            <person name="Abt B."/>
            <person name="Goker M."/>
            <person name="Detter J.C."/>
            <person name="Woyke T."/>
            <person name="Bristow J."/>
            <person name="Eisen J.A."/>
            <person name="Markowitz V."/>
            <person name="Hugenholtz P."/>
            <person name="Klenk H.P."/>
            <person name="Kyrpides N.C."/>
        </authorList>
    </citation>
    <scope>NUCLEOTIDE SEQUENCE [LARGE SCALE GENOMIC DNA]</scope>
    <source>
        <strain evidence="2">ATCC 51119 / DSM 12145 / JCM 21818 / LMG 10337 / NBRC 100064 / NCIMB 13643</strain>
    </source>
</reference>
<dbReference type="KEGG" id="psn:Pedsa_3247"/>
<evidence type="ECO:0000313" key="1">
    <source>
        <dbReference type="EMBL" id="ADY53782.1"/>
    </source>
</evidence>
<organism evidence="1 2">
    <name type="scientific">Pseudopedobacter saltans (strain ATCC 51119 / DSM 12145 / JCM 21818 / CCUG 39354 / LMG 10337 / NBRC 100064 / NCIMB 13643)</name>
    <name type="common">Pedobacter saltans</name>
    <dbReference type="NCBI Taxonomy" id="762903"/>
    <lineage>
        <taxon>Bacteria</taxon>
        <taxon>Pseudomonadati</taxon>
        <taxon>Bacteroidota</taxon>
        <taxon>Sphingobacteriia</taxon>
        <taxon>Sphingobacteriales</taxon>
        <taxon>Sphingobacteriaceae</taxon>
        <taxon>Pseudopedobacter</taxon>
    </lineage>
</organism>
<protein>
    <submittedName>
        <fullName evidence="1">Uncharacterized protein</fullName>
    </submittedName>
</protein>
<dbReference type="EMBL" id="CP002545">
    <property type="protein sequence ID" value="ADY53782.1"/>
    <property type="molecule type" value="Genomic_DNA"/>
</dbReference>